<accession>A0ABQ5DWV8</accession>
<comment type="caution">
    <text evidence="2">The sequence shown here is derived from an EMBL/GenBank/DDBJ whole genome shotgun (WGS) entry which is preliminary data.</text>
</comment>
<dbReference type="Proteomes" id="UP001151760">
    <property type="component" value="Unassembled WGS sequence"/>
</dbReference>
<evidence type="ECO:0000256" key="1">
    <source>
        <dbReference type="SAM" id="MobiDB-lite"/>
    </source>
</evidence>
<feature type="region of interest" description="Disordered" evidence="1">
    <location>
        <begin position="55"/>
        <end position="80"/>
    </location>
</feature>
<proteinExistence type="predicted"/>
<sequence>MSESTIDNYKGKQIAMEKEPNDEWENPTYEYNLILGNYVKKWLSNEPIWKQIFKKRSKKKAKGKQIQARSGKDKVKSQAK</sequence>
<gene>
    <name evidence="2" type="ORF">Tco_0951448</name>
</gene>
<evidence type="ECO:0000313" key="3">
    <source>
        <dbReference type="Proteomes" id="UP001151760"/>
    </source>
</evidence>
<dbReference type="EMBL" id="BQNB010015670">
    <property type="protein sequence ID" value="GJT42733.1"/>
    <property type="molecule type" value="Genomic_DNA"/>
</dbReference>
<name>A0ABQ5DWV8_9ASTR</name>
<keyword evidence="3" id="KW-1185">Reference proteome</keyword>
<reference evidence="2" key="2">
    <citation type="submission" date="2022-01" db="EMBL/GenBank/DDBJ databases">
        <authorList>
            <person name="Yamashiro T."/>
            <person name="Shiraishi A."/>
            <person name="Satake H."/>
            <person name="Nakayama K."/>
        </authorList>
    </citation>
    <scope>NUCLEOTIDE SEQUENCE</scope>
</reference>
<evidence type="ECO:0000313" key="2">
    <source>
        <dbReference type="EMBL" id="GJT42733.1"/>
    </source>
</evidence>
<organism evidence="2 3">
    <name type="scientific">Tanacetum coccineum</name>
    <dbReference type="NCBI Taxonomy" id="301880"/>
    <lineage>
        <taxon>Eukaryota</taxon>
        <taxon>Viridiplantae</taxon>
        <taxon>Streptophyta</taxon>
        <taxon>Embryophyta</taxon>
        <taxon>Tracheophyta</taxon>
        <taxon>Spermatophyta</taxon>
        <taxon>Magnoliopsida</taxon>
        <taxon>eudicotyledons</taxon>
        <taxon>Gunneridae</taxon>
        <taxon>Pentapetalae</taxon>
        <taxon>asterids</taxon>
        <taxon>campanulids</taxon>
        <taxon>Asterales</taxon>
        <taxon>Asteraceae</taxon>
        <taxon>Asteroideae</taxon>
        <taxon>Anthemideae</taxon>
        <taxon>Anthemidinae</taxon>
        <taxon>Tanacetum</taxon>
    </lineage>
</organism>
<reference evidence="2" key="1">
    <citation type="journal article" date="2022" name="Int. J. Mol. Sci.">
        <title>Draft Genome of Tanacetum Coccineum: Genomic Comparison of Closely Related Tanacetum-Family Plants.</title>
        <authorList>
            <person name="Yamashiro T."/>
            <person name="Shiraishi A."/>
            <person name="Nakayama K."/>
            <person name="Satake H."/>
        </authorList>
    </citation>
    <scope>NUCLEOTIDE SEQUENCE</scope>
</reference>
<protein>
    <submittedName>
        <fullName evidence="2">Uncharacterized protein</fullName>
    </submittedName>
</protein>
<feature type="compositionally biased region" description="Basic and acidic residues" evidence="1">
    <location>
        <begin position="70"/>
        <end position="80"/>
    </location>
</feature>